<organism evidence="2 3">
    <name type="scientific">Paenibacillus yanchengensis</name>
    <dbReference type="NCBI Taxonomy" id="2035833"/>
    <lineage>
        <taxon>Bacteria</taxon>
        <taxon>Bacillati</taxon>
        <taxon>Bacillota</taxon>
        <taxon>Bacilli</taxon>
        <taxon>Bacillales</taxon>
        <taxon>Paenibacillaceae</taxon>
        <taxon>Paenibacillus</taxon>
    </lineage>
</organism>
<dbReference type="Pfam" id="PF13416">
    <property type="entry name" value="SBP_bac_8"/>
    <property type="match status" value="1"/>
</dbReference>
<evidence type="ECO:0000256" key="1">
    <source>
        <dbReference type="SAM" id="SignalP"/>
    </source>
</evidence>
<dbReference type="RefSeq" id="WP_377770148.1">
    <property type="nucleotide sequence ID" value="NZ_JBHUHO010000013.1"/>
</dbReference>
<evidence type="ECO:0000313" key="3">
    <source>
        <dbReference type="Proteomes" id="UP001597362"/>
    </source>
</evidence>
<evidence type="ECO:0000313" key="2">
    <source>
        <dbReference type="EMBL" id="MFD2115123.1"/>
    </source>
</evidence>
<sequence>MYRKMLTVLLATILLLTACSGGGSKQKDGETSGNNAGKEKEITIWAWDKKFGIAAMELAIEKYTKEHPDVKINIVEYAQEDVVQKLNIAFSSKKESLLPTIILMEDYRAQSFLQTYNEFFYDLSDHVKGEDFAPYKLGPTNYDGKQYGVPFDSGVAGFYVRTDYLEQAGYTLNDLQNIDWQQFIEIGKAVKEKTGKEMITQDYNDLAFIRMMIQSAGVWYMEEDGETPYLQDNEVLKEALMTYKEIMNAGIVKLVSDWATYLAGFNNGDVAAVISGNWMVPSIKNQSDQAGKWGLAPIPKLRNVENSVNASNLGGSSWYVLNVDGKEIAADFLGKTLGSDVELYEDIVEQVGVVATYTPVMKSDAFSVADEYFAGQKLLESYGEWMELIPNVNYGKHTYFIEDILKVEIQNYLGGKSVEDTLKDAQALAESQLNK</sequence>
<dbReference type="InterPro" id="IPR006059">
    <property type="entry name" value="SBP"/>
</dbReference>
<proteinExistence type="predicted"/>
<reference evidence="3" key="1">
    <citation type="journal article" date="2019" name="Int. J. Syst. Evol. Microbiol.">
        <title>The Global Catalogue of Microorganisms (GCM) 10K type strain sequencing project: providing services to taxonomists for standard genome sequencing and annotation.</title>
        <authorList>
            <consortium name="The Broad Institute Genomics Platform"/>
            <consortium name="The Broad Institute Genome Sequencing Center for Infectious Disease"/>
            <person name="Wu L."/>
            <person name="Ma J."/>
        </authorList>
    </citation>
    <scope>NUCLEOTIDE SEQUENCE [LARGE SCALE GENOMIC DNA]</scope>
    <source>
        <strain evidence="3">GH52</strain>
    </source>
</reference>
<dbReference type="InterPro" id="IPR050490">
    <property type="entry name" value="Bact_solute-bd_prot1"/>
</dbReference>
<dbReference type="PANTHER" id="PTHR43649">
    <property type="entry name" value="ARABINOSE-BINDING PROTEIN-RELATED"/>
    <property type="match status" value="1"/>
</dbReference>
<gene>
    <name evidence="2" type="ORF">ACFSJH_05160</name>
</gene>
<dbReference type="PROSITE" id="PS51257">
    <property type="entry name" value="PROKAR_LIPOPROTEIN"/>
    <property type="match status" value="1"/>
</dbReference>
<feature type="chain" id="PRO_5047502416" evidence="1">
    <location>
        <begin position="21"/>
        <end position="435"/>
    </location>
</feature>
<name>A0ABW4YI00_9BACL</name>
<dbReference type="Proteomes" id="UP001597362">
    <property type="component" value="Unassembled WGS sequence"/>
</dbReference>
<keyword evidence="3" id="KW-1185">Reference proteome</keyword>
<comment type="caution">
    <text evidence="2">The sequence shown here is derived from an EMBL/GenBank/DDBJ whole genome shotgun (WGS) entry which is preliminary data.</text>
</comment>
<protein>
    <submittedName>
        <fullName evidence="2">ABC transporter substrate-binding protein</fullName>
    </submittedName>
</protein>
<dbReference type="PANTHER" id="PTHR43649:SF32">
    <property type="entry name" value="SUGAR BINDING SECRETED PROTEIN"/>
    <property type="match status" value="1"/>
</dbReference>
<dbReference type="Gene3D" id="3.40.190.10">
    <property type="entry name" value="Periplasmic binding protein-like II"/>
    <property type="match status" value="1"/>
</dbReference>
<dbReference type="EMBL" id="JBHUHO010000013">
    <property type="protein sequence ID" value="MFD2115123.1"/>
    <property type="molecule type" value="Genomic_DNA"/>
</dbReference>
<accession>A0ABW4YI00</accession>
<dbReference type="SUPFAM" id="SSF53850">
    <property type="entry name" value="Periplasmic binding protein-like II"/>
    <property type="match status" value="1"/>
</dbReference>
<keyword evidence="1" id="KW-0732">Signal</keyword>
<feature type="signal peptide" evidence="1">
    <location>
        <begin position="1"/>
        <end position="20"/>
    </location>
</feature>